<dbReference type="AlphaFoldDB" id="G0LN49"/>
<dbReference type="Proteomes" id="UP000007954">
    <property type="component" value="Chromosome"/>
</dbReference>
<dbReference type="OrthoDB" id="70008at2157"/>
<dbReference type="HOGENOM" id="CLU_202923_0_0_2"/>
<dbReference type="KEGG" id="hwc:Hqrw_3782"/>
<gene>
    <name evidence="2" type="ordered locus">Hqrw_3782</name>
</gene>
<proteinExistence type="predicted"/>
<evidence type="ECO:0000256" key="1">
    <source>
        <dbReference type="SAM" id="MobiDB-lite"/>
    </source>
</evidence>
<feature type="region of interest" description="Disordered" evidence="1">
    <location>
        <begin position="49"/>
        <end position="69"/>
    </location>
</feature>
<organism evidence="2 3">
    <name type="scientific">Haloquadratum walsbyi (strain DSM 16854 / JCM 12705 / C23)</name>
    <dbReference type="NCBI Taxonomy" id="768065"/>
    <lineage>
        <taxon>Archaea</taxon>
        <taxon>Methanobacteriati</taxon>
        <taxon>Methanobacteriota</taxon>
        <taxon>Stenosarchaea group</taxon>
        <taxon>Halobacteria</taxon>
        <taxon>Halobacteriales</taxon>
        <taxon>Haloferacaceae</taxon>
        <taxon>Haloquadratum</taxon>
    </lineage>
</organism>
<evidence type="ECO:0000313" key="3">
    <source>
        <dbReference type="Proteomes" id="UP000007954"/>
    </source>
</evidence>
<sequence>MSISGLCEIGENREAAHVCQRCGGTVCDNHYADELGVCVNCADQSGQGDIGGGEPGHTHKNQDDVPQFR</sequence>
<evidence type="ECO:0000313" key="2">
    <source>
        <dbReference type="EMBL" id="CCC41519.1"/>
    </source>
</evidence>
<name>G0LN49_HALWC</name>
<dbReference type="GeneID" id="12448640"/>
<dbReference type="RefSeq" id="WP_014556878.1">
    <property type="nucleotide sequence ID" value="NC_017459.1"/>
</dbReference>
<reference evidence="2 3" key="1">
    <citation type="journal article" date="2011" name="PLoS ONE">
        <title>Haloquadratum walsbyi: limited diversity in a global pond.</title>
        <authorList>
            <person name="Dyall-Smith M."/>
            <person name="Pfeiffer F."/>
            <person name="Klee K."/>
            <person name="Palm P."/>
            <person name="Gross K."/>
            <person name="Schuster S.C."/>
            <person name="Rampp M."/>
            <person name="Oesterhelt D."/>
        </authorList>
    </citation>
    <scope>NUCLEOTIDE SEQUENCE [LARGE SCALE GENOMIC DNA]</scope>
    <source>
        <strain evidence="3">DSM 16854 / JCM 12705 / C23</strain>
    </source>
</reference>
<protein>
    <submittedName>
        <fullName evidence="2">Uncharacterized protein</fullName>
    </submittedName>
</protein>
<dbReference type="EMBL" id="FR746099">
    <property type="protein sequence ID" value="CCC41519.1"/>
    <property type="molecule type" value="Genomic_DNA"/>
</dbReference>
<accession>G0LN49</accession>